<gene>
    <name evidence="1" type="ORF">D8B20_08010</name>
</gene>
<dbReference type="AlphaFoldDB" id="A0A518XCB1"/>
<proteinExistence type="predicted"/>
<accession>A0A518XCB1</accession>
<dbReference type="OrthoDB" id="6625856at2"/>
<dbReference type="Proteomes" id="UP000319411">
    <property type="component" value="Chromosome"/>
</dbReference>
<name>A0A518XCB1_9GAMM</name>
<keyword evidence="2" id="KW-1185">Reference proteome</keyword>
<organism evidence="1 2">
    <name type="scientific">Candidatus Pantoea soli</name>
    <dbReference type="NCBI Taxonomy" id="3098669"/>
    <lineage>
        <taxon>Bacteria</taxon>
        <taxon>Pseudomonadati</taxon>
        <taxon>Pseudomonadota</taxon>
        <taxon>Gammaproteobacteria</taxon>
        <taxon>Enterobacterales</taxon>
        <taxon>Erwiniaceae</taxon>
        <taxon>Pantoea</taxon>
    </lineage>
</organism>
<dbReference type="EMBL" id="CP032702">
    <property type="protein sequence ID" value="QDY41843.1"/>
    <property type="molecule type" value="Genomic_DNA"/>
</dbReference>
<dbReference type="KEGG" id="pdis:D8B20_08010"/>
<dbReference type="RefSeq" id="WP_145888371.1">
    <property type="nucleotide sequence ID" value="NZ_CP032702.1"/>
</dbReference>
<reference evidence="1 2" key="1">
    <citation type="submission" date="2018-10" db="EMBL/GenBank/DDBJ databases">
        <title>Genome Sequencing of Pantoea dispersa DSM 32899.</title>
        <authorList>
            <person name="Nawrath M."/>
            <person name="Ottenheim C."/>
            <person name="Wilm A."/>
            <person name="Zimmermann W."/>
            <person name="Wu J.C."/>
        </authorList>
    </citation>
    <scope>NUCLEOTIDE SEQUENCE [LARGE SCALE GENOMIC DNA]</scope>
    <source>
        <strain evidence="1 2">DSM 32899</strain>
    </source>
</reference>
<evidence type="ECO:0000313" key="2">
    <source>
        <dbReference type="Proteomes" id="UP000319411"/>
    </source>
</evidence>
<protein>
    <submittedName>
        <fullName evidence="1">Transcriptional regulator</fullName>
    </submittedName>
</protein>
<evidence type="ECO:0000313" key="1">
    <source>
        <dbReference type="EMBL" id="QDY41843.1"/>
    </source>
</evidence>
<sequence length="78" mass="8923">MSHKSFQHMVPVRTDVRDLRMATGMTQLHAAERFDLSLRVWQMKEAAAKPSPLSQGEYEFLLLLAGKHPFLSLTAKNR</sequence>